<gene>
    <name evidence="14" type="ORF">AB1Y20_009201</name>
</gene>
<feature type="compositionally biased region" description="Basic residues" evidence="12">
    <location>
        <begin position="1"/>
        <end position="15"/>
    </location>
</feature>
<feature type="region of interest" description="Disordered" evidence="12">
    <location>
        <begin position="1"/>
        <end position="32"/>
    </location>
</feature>
<dbReference type="InterPro" id="IPR049560">
    <property type="entry name" value="MeTrfase_RsmB-F_NOP2_cat"/>
</dbReference>
<dbReference type="PANTHER" id="PTHR22808:SF3">
    <property type="entry name" value="5-METHYLCYTOSINE RRNA METHYLTRANSFERASE NSUN4"/>
    <property type="match status" value="1"/>
</dbReference>
<dbReference type="PROSITE" id="PS51686">
    <property type="entry name" value="SAM_MT_RSMB_NOP"/>
    <property type="match status" value="1"/>
</dbReference>
<keyword evidence="8" id="KW-0496">Mitochondrion</keyword>
<dbReference type="GO" id="GO:0005762">
    <property type="term" value="C:mitochondrial large ribosomal subunit"/>
    <property type="evidence" value="ECO:0007669"/>
    <property type="project" value="TreeGrafter"/>
</dbReference>
<evidence type="ECO:0000313" key="14">
    <source>
        <dbReference type="EMBL" id="KAL1527818.1"/>
    </source>
</evidence>
<comment type="catalytic activity">
    <reaction evidence="10">
        <text>a cytidine in rRNA + S-adenosyl-L-methionine = a 5-methylcytidine in rRNA + S-adenosyl-L-homocysteine + H(+)</text>
        <dbReference type="Rhea" id="RHEA:61484"/>
        <dbReference type="Rhea" id="RHEA-COMP:15836"/>
        <dbReference type="Rhea" id="RHEA-COMP:15837"/>
        <dbReference type="ChEBI" id="CHEBI:15378"/>
        <dbReference type="ChEBI" id="CHEBI:57856"/>
        <dbReference type="ChEBI" id="CHEBI:59789"/>
        <dbReference type="ChEBI" id="CHEBI:74483"/>
        <dbReference type="ChEBI" id="CHEBI:82748"/>
    </reaction>
</comment>
<name>A0AB34K3J3_PRYPA</name>
<feature type="binding site" evidence="11">
    <location>
        <position position="223"/>
    </location>
    <ligand>
        <name>S-adenosyl-L-methionine</name>
        <dbReference type="ChEBI" id="CHEBI:59789"/>
    </ligand>
</feature>
<comment type="subcellular location">
    <subcellularLocation>
        <location evidence="1">Mitochondrion</location>
    </subcellularLocation>
</comment>
<evidence type="ECO:0000256" key="9">
    <source>
        <dbReference type="ARBA" id="ARBA00042050"/>
    </source>
</evidence>
<dbReference type="GO" id="GO:0031167">
    <property type="term" value="P:rRNA methylation"/>
    <property type="evidence" value="ECO:0007669"/>
    <property type="project" value="TreeGrafter"/>
</dbReference>
<feature type="region of interest" description="Disordered" evidence="12">
    <location>
        <begin position="111"/>
        <end position="141"/>
    </location>
</feature>
<evidence type="ECO:0000256" key="12">
    <source>
        <dbReference type="SAM" id="MobiDB-lite"/>
    </source>
</evidence>
<dbReference type="GO" id="GO:0008173">
    <property type="term" value="F:RNA methyltransferase activity"/>
    <property type="evidence" value="ECO:0007669"/>
    <property type="project" value="InterPro"/>
</dbReference>
<feature type="binding site" evidence="11">
    <location>
        <position position="267"/>
    </location>
    <ligand>
        <name>S-adenosyl-L-methionine</name>
        <dbReference type="ChEBI" id="CHEBI:59789"/>
    </ligand>
</feature>
<keyword evidence="5 11" id="KW-0949">S-adenosyl-L-methionine</keyword>
<evidence type="ECO:0000256" key="5">
    <source>
        <dbReference type="ARBA" id="ARBA00022691"/>
    </source>
</evidence>
<evidence type="ECO:0000256" key="6">
    <source>
        <dbReference type="ARBA" id="ARBA00022884"/>
    </source>
</evidence>
<keyword evidence="4 11" id="KW-0808">Transferase</keyword>
<keyword evidence="3 11" id="KW-0489">Methyltransferase</keyword>
<dbReference type="PRINTS" id="PR02008">
    <property type="entry name" value="RCMTFAMILY"/>
</dbReference>
<dbReference type="InterPro" id="IPR001678">
    <property type="entry name" value="MeTrfase_RsmB-F_NOP2_dom"/>
</dbReference>
<evidence type="ECO:0000256" key="2">
    <source>
        <dbReference type="ARBA" id="ARBA00022552"/>
    </source>
</evidence>
<evidence type="ECO:0000256" key="3">
    <source>
        <dbReference type="ARBA" id="ARBA00022603"/>
    </source>
</evidence>
<keyword evidence="15" id="KW-1185">Reference proteome</keyword>
<keyword evidence="2" id="KW-0698">rRNA processing</keyword>
<feature type="compositionally biased region" description="Acidic residues" evidence="12">
    <location>
        <begin position="440"/>
        <end position="450"/>
    </location>
</feature>
<evidence type="ECO:0000256" key="4">
    <source>
        <dbReference type="ARBA" id="ARBA00022679"/>
    </source>
</evidence>
<feature type="active site" description="Nucleophile" evidence="11">
    <location>
        <position position="344"/>
    </location>
</feature>
<evidence type="ECO:0000313" key="15">
    <source>
        <dbReference type="Proteomes" id="UP001515480"/>
    </source>
</evidence>
<keyword evidence="6 11" id="KW-0694">RNA-binding</keyword>
<comment type="caution">
    <text evidence="14">The sequence shown here is derived from an EMBL/GenBank/DDBJ whole genome shotgun (WGS) entry which is preliminary data.</text>
</comment>
<dbReference type="PANTHER" id="PTHR22808">
    <property type="entry name" value="NCL1 YEAST -RELATED NOL1/NOP2/FMU SUN DOMAIN-CONTAINING"/>
    <property type="match status" value="1"/>
</dbReference>
<organism evidence="14 15">
    <name type="scientific">Prymnesium parvum</name>
    <name type="common">Toxic golden alga</name>
    <dbReference type="NCBI Taxonomy" id="97485"/>
    <lineage>
        <taxon>Eukaryota</taxon>
        <taxon>Haptista</taxon>
        <taxon>Haptophyta</taxon>
        <taxon>Prymnesiophyceae</taxon>
        <taxon>Prymnesiales</taxon>
        <taxon>Prymnesiaceae</taxon>
        <taxon>Prymnesium</taxon>
    </lineage>
</organism>
<keyword evidence="7" id="KW-0809">Transit peptide</keyword>
<feature type="binding site" evidence="11">
    <location>
        <begin position="190"/>
        <end position="196"/>
    </location>
    <ligand>
        <name>S-adenosyl-L-methionine</name>
        <dbReference type="ChEBI" id="CHEBI:59789"/>
    </ligand>
</feature>
<dbReference type="SUPFAM" id="SSF53335">
    <property type="entry name" value="S-adenosyl-L-methionine-dependent methyltransferases"/>
    <property type="match status" value="1"/>
</dbReference>
<reference evidence="14 15" key="1">
    <citation type="journal article" date="2024" name="Science">
        <title>Giant polyketide synthase enzymes in the biosynthesis of giant marine polyether toxins.</title>
        <authorList>
            <person name="Fallon T.R."/>
            <person name="Shende V.V."/>
            <person name="Wierzbicki I.H."/>
            <person name="Pendleton A.L."/>
            <person name="Watervoot N.F."/>
            <person name="Auber R.P."/>
            <person name="Gonzalez D.J."/>
            <person name="Wisecaver J.H."/>
            <person name="Moore B.S."/>
        </authorList>
    </citation>
    <scope>NUCLEOTIDE SEQUENCE [LARGE SCALE GENOMIC DNA]</scope>
    <source>
        <strain evidence="14 15">12B1</strain>
    </source>
</reference>
<sequence>MRRMVPRGRGGRGGRGRSTADRGGSGGGKASSRAAGLVQLDRHFAAAYGVRWARLRFALLRKVEHVAWRNPYVGRAEALALFEGASAQGWSELSHSSGCSLLVRARASEVESGGGGGEAEACPSPPAAGVAEEGEADSDAVADPSMPQAVAIRRASTQQSLQSHYALDGASPLPALALAPRRGHRVLDLCAAPGGKSLCLAGQLFGGGLEAAGGEGSLLISNDRSAPRRARLRRVLEEFLPAELLCEASELPMRGATPTAAVVTGIDAAQWGRGPAAPSWSATASFHRILIDAPCSSERHFLHGAPDAIWSRARLKRDAALQSAILRNGARLLAVGGRLVYSTCSLADEENDAVVAKLLKHKRHGAGLAAVDPLGGELLEESIAPLLAGVKRTSLGAIMLPDTSRFGPLYWAVLERTAAGGAGEGSDGSSDDGSGHGGDDSDATGEDGSR</sequence>
<accession>A0AB34K3J3</accession>
<dbReference type="Gene3D" id="3.40.50.150">
    <property type="entry name" value="Vaccinia Virus protein VP39"/>
    <property type="match status" value="1"/>
</dbReference>
<comment type="similarity">
    <text evidence="11">Belongs to the class I-like SAM-binding methyltransferase superfamily. RsmB/NOP family.</text>
</comment>
<feature type="domain" description="SAM-dependent MTase RsmB/NOP-type" evidence="13">
    <location>
        <begin position="168"/>
        <end position="417"/>
    </location>
</feature>
<protein>
    <recommendedName>
        <fullName evidence="9">NOL1/NOP2/Sun domain family member 4</fullName>
    </recommendedName>
</protein>
<dbReference type="Pfam" id="PF01189">
    <property type="entry name" value="Methyltr_RsmB-F"/>
    <property type="match status" value="1"/>
</dbReference>
<dbReference type="AlphaFoldDB" id="A0AB34K3J3"/>
<evidence type="ECO:0000256" key="1">
    <source>
        <dbReference type="ARBA" id="ARBA00004173"/>
    </source>
</evidence>
<dbReference type="InterPro" id="IPR023267">
    <property type="entry name" value="RCMT"/>
</dbReference>
<evidence type="ECO:0000256" key="10">
    <source>
        <dbReference type="ARBA" id="ARBA00049302"/>
    </source>
</evidence>
<dbReference type="Proteomes" id="UP001515480">
    <property type="component" value="Unassembled WGS sequence"/>
</dbReference>
<proteinExistence type="inferred from homology"/>
<feature type="region of interest" description="Disordered" evidence="12">
    <location>
        <begin position="420"/>
        <end position="450"/>
    </location>
</feature>
<feature type="compositionally biased region" description="Low complexity" evidence="12">
    <location>
        <begin position="119"/>
        <end position="131"/>
    </location>
</feature>
<dbReference type="EMBL" id="JBGBPQ010000002">
    <property type="protein sequence ID" value="KAL1527818.1"/>
    <property type="molecule type" value="Genomic_DNA"/>
</dbReference>
<feature type="binding site" evidence="11">
    <location>
        <position position="292"/>
    </location>
    <ligand>
        <name>S-adenosyl-L-methionine</name>
        <dbReference type="ChEBI" id="CHEBI:59789"/>
    </ligand>
</feature>
<evidence type="ECO:0000259" key="13">
    <source>
        <dbReference type="PROSITE" id="PS51686"/>
    </source>
</evidence>
<dbReference type="GO" id="GO:0003723">
    <property type="term" value="F:RNA binding"/>
    <property type="evidence" value="ECO:0007669"/>
    <property type="project" value="UniProtKB-UniRule"/>
</dbReference>
<evidence type="ECO:0000256" key="8">
    <source>
        <dbReference type="ARBA" id="ARBA00023128"/>
    </source>
</evidence>
<dbReference type="InterPro" id="IPR029063">
    <property type="entry name" value="SAM-dependent_MTases_sf"/>
</dbReference>
<evidence type="ECO:0000256" key="7">
    <source>
        <dbReference type="ARBA" id="ARBA00022946"/>
    </source>
</evidence>
<evidence type="ECO:0000256" key="11">
    <source>
        <dbReference type="PROSITE-ProRule" id="PRU01023"/>
    </source>
</evidence>